<dbReference type="AlphaFoldDB" id="A0AAU7BQ74"/>
<feature type="chain" id="PRO_5043694549" description="Lipocalin-like domain-containing protein" evidence="1">
    <location>
        <begin position="23"/>
        <end position="143"/>
    </location>
</feature>
<reference evidence="2" key="1">
    <citation type="submission" date="2024-05" db="EMBL/GenBank/DDBJ databases">
        <title>Pontimicrobium maritimus sp. nov., isolated form sea water.</title>
        <authorList>
            <person name="Muhammad N."/>
            <person name="Vuong T.Q."/>
            <person name="Han H.L."/>
            <person name="Kim S.-G."/>
        </authorList>
    </citation>
    <scope>NUCLEOTIDE SEQUENCE</scope>
    <source>
        <strain evidence="2">SW4</strain>
    </source>
</reference>
<evidence type="ECO:0008006" key="3">
    <source>
        <dbReference type="Google" id="ProtNLM"/>
    </source>
</evidence>
<dbReference type="EMBL" id="CP157199">
    <property type="protein sequence ID" value="XBG60273.1"/>
    <property type="molecule type" value="Genomic_DNA"/>
</dbReference>
<dbReference type="RefSeq" id="WP_347922458.1">
    <property type="nucleotide sequence ID" value="NZ_CP157199.1"/>
</dbReference>
<proteinExistence type="predicted"/>
<organism evidence="2">
    <name type="scientific">Pontimicrobium sp. SW4</name>
    <dbReference type="NCBI Taxonomy" id="3153519"/>
    <lineage>
        <taxon>Bacteria</taxon>
        <taxon>Pseudomonadati</taxon>
        <taxon>Bacteroidota</taxon>
        <taxon>Flavobacteriia</taxon>
        <taxon>Flavobacteriales</taxon>
        <taxon>Flavobacteriaceae</taxon>
        <taxon>Pontimicrobium</taxon>
    </lineage>
</organism>
<keyword evidence="1" id="KW-0732">Signal</keyword>
<evidence type="ECO:0000313" key="2">
    <source>
        <dbReference type="EMBL" id="XBG60273.1"/>
    </source>
</evidence>
<evidence type="ECO:0000256" key="1">
    <source>
        <dbReference type="SAM" id="SignalP"/>
    </source>
</evidence>
<sequence length="143" mass="16626">MKRVTTSIFLLCFLLISCSSQKKVNTHNNSELPKEFFQRWKLDYGTANGEKINGLSKSPENDYEFRKDKTYILYSLSGNNMIGTWEYNKEDKCVYTRLQNGTLNGKIIDLKTNTITLVPAGKSITGTSFENYRFYYILNFRIN</sequence>
<protein>
    <recommendedName>
        <fullName evidence="3">Lipocalin-like domain-containing protein</fullName>
    </recommendedName>
</protein>
<dbReference type="PROSITE" id="PS51257">
    <property type="entry name" value="PROKAR_LIPOPROTEIN"/>
    <property type="match status" value="1"/>
</dbReference>
<accession>A0AAU7BQ74</accession>
<gene>
    <name evidence="2" type="ORF">ABGB03_10440</name>
</gene>
<feature type="signal peptide" evidence="1">
    <location>
        <begin position="1"/>
        <end position="22"/>
    </location>
</feature>
<name>A0AAU7BQ74_9FLAO</name>